<dbReference type="RefSeq" id="WP_230754083.1">
    <property type="nucleotide sequence ID" value="NZ_JAINWA010000001.1"/>
</dbReference>
<feature type="domain" description="PD-(D/E)XK endonuclease-like" evidence="1">
    <location>
        <begin position="385"/>
        <end position="669"/>
    </location>
</feature>
<protein>
    <submittedName>
        <fullName evidence="2">PD-(D/E)XK nuclease family protein</fullName>
    </submittedName>
</protein>
<evidence type="ECO:0000313" key="2">
    <source>
        <dbReference type="EMBL" id="MCD1654142.1"/>
    </source>
</evidence>
<comment type="caution">
    <text evidence="2">The sequence shown here is derived from an EMBL/GenBank/DDBJ whole genome shotgun (WGS) entry which is preliminary data.</text>
</comment>
<evidence type="ECO:0000259" key="1">
    <source>
        <dbReference type="Pfam" id="PF12705"/>
    </source>
</evidence>
<dbReference type="InterPro" id="IPR011604">
    <property type="entry name" value="PDDEXK-like_dom_sf"/>
</dbReference>
<reference evidence="2" key="1">
    <citation type="submission" date="2021-08" db="EMBL/GenBank/DDBJ databases">
        <title>Comparative analyses of Brucepasteria parasyntrophica and Teretinema zuelzerae.</title>
        <authorList>
            <person name="Song Y."/>
            <person name="Brune A."/>
        </authorList>
    </citation>
    <scope>NUCLEOTIDE SEQUENCE</scope>
    <source>
        <strain evidence="2">DSM 1903</strain>
    </source>
</reference>
<dbReference type="SUPFAM" id="SSF52540">
    <property type="entry name" value="P-loop containing nucleoside triphosphate hydrolases"/>
    <property type="match status" value="1"/>
</dbReference>
<evidence type="ECO:0000313" key="3">
    <source>
        <dbReference type="Proteomes" id="UP001198163"/>
    </source>
</evidence>
<dbReference type="InterPro" id="IPR027417">
    <property type="entry name" value="P-loop_NTPase"/>
</dbReference>
<dbReference type="Pfam" id="PF12705">
    <property type="entry name" value="PDDEXK_1"/>
    <property type="match status" value="1"/>
</dbReference>
<dbReference type="AlphaFoldDB" id="A0AAE3EGI0"/>
<sequence>MTPEKIAVSVPDLETASPYLRREFELRDIPFELRTGEPLGSRPAGRIFRLINECVSSGFSFSAMKALLLNRAIPWKHGGMRERLVEFGIRNHCVASWSENGETLDIWAEAFKTPNKADPGDWLLRDWYRLLRNRATSLCSAKDFPEIRRQWFAFRRDLLNIEEMSPADNDVLARCIEELSSLERLGALYPELAPRDAFSFFANLLEEVQYVSQRSPGGVSVFPWRVAAGTPFERHFILDASQDNATVLYRQLPFLREDKRLDLFLMDTDASASFFEIYRGQGTAVFSFAERSFTGYRTVHGHFANGAALADESARADDPYEAERLFRAGASAPRRLYPIQKKSIAEWNRVSRNRGFSFLKEAFENQSEAVSGLIDEKKTTDGRVRVSQSDLSEYGLCRTKWFLNRLAGIEVSDSDAELMNDRNLGLVYHSVLKDLYEKIRTEDGVFVGERRNEYLSWAENIAQTAASGHAEFNGPLAQPIIDSLIRRILEGIAKILDKDAEFLDGFVPEFLEERLTLEQKGALLNGVIDRISRDPADNALVIIDYKSGKAVSGKRYIPDEENRIGDFQIPMYIRLAEQSPESPYLGQRVEYAWFASIRDGAFKPIVQGEGISMGRLRPVSDRDGFEPTMEAFDRMVDFFEDGIRRRDFTRPEDLSWAVCQSCDYRRVCRAVYSVAPGLD</sequence>
<dbReference type="Gene3D" id="3.90.320.10">
    <property type="match status" value="1"/>
</dbReference>
<proteinExistence type="predicted"/>
<gene>
    <name evidence="2" type="ORF">K7J14_05440</name>
</gene>
<keyword evidence="3" id="KW-1185">Reference proteome</keyword>
<name>A0AAE3EGI0_9SPIR</name>
<accession>A0AAE3EGI0</accession>
<dbReference type="Proteomes" id="UP001198163">
    <property type="component" value="Unassembled WGS sequence"/>
</dbReference>
<dbReference type="InterPro" id="IPR038726">
    <property type="entry name" value="PDDEXK_AddAB-type"/>
</dbReference>
<organism evidence="2 3">
    <name type="scientific">Teretinema zuelzerae</name>
    <dbReference type="NCBI Taxonomy" id="156"/>
    <lineage>
        <taxon>Bacteria</taxon>
        <taxon>Pseudomonadati</taxon>
        <taxon>Spirochaetota</taxon>
        <taxon>Spirochaetia</taxon>
        <taxon>Spirochaetales</taxon>
        <taxon>Treponemataceae</taxon>
        <taxon>Teretinema</taxon>
    </lineage>
</organism>
<dbReference type="EMBL" id="JAINWA010000001">
    <property type="protein sequence ID" value="MCD1654142.1"/>
    <property type="molecule type" value="Genomic_DNA"/>
</dbReference>